<sequence length="237" mass="27462">MIILALKKKKKKKKKERKQHTHYAEDRTFEPLPLLAEYHIDLEFCVARLKLPVLPFIKPNDYVDVLAEIHEELKSCLPLEESELHSDVLGRLLLRSLRSASEQQAQFMRSLSLEHSINMRKKGEEPVTDLLASYRKWKCSQQFSNVYVMSEIPVLASGLMVTDFSGEIEHLNTVFFRKSSNQISASLEKISGWNCAGANRNCWYGREVKQDCGSSRKTKRRWNWGLAMGELFGRTRE</sequence>
<name>A0ABD0UGN0_DENTH</name>
<comment type="caution">
    <text evidence="1">The sequence shown here is derived from an EMBL/GenBank/DDBJ whole genome shotgun (WGS) entry which is preliminary data.</text>
</comment>
<keyword evidence="2" id="KW-1185">Reference proteome</keyword>
<organism evidence="1 2">
    <name type="scientific">Dendrobium thyrsiflorum</name>
    <name type="common">Pinecone-like raceme dendrobium</name>
    <name type="synonym">Orchid</name>
    <dbReference type="NCBI Taxonomy" id="117978"/>
    <lineage>
        <taxon>Eukaryota</taxon>
        <taxon>Viridiplantae</taxon>
        <taxon>Streptophyta</taxon>
        <taxon>Embryophyta</taxon>
        <taxon>Tracheophyta</taxon>
        <taxon>Spermatophyta</taxon>
        <taxon>Magnoliopsida</taxon>
        <taxon>Liliopsida</taxon>
        <taxon>Asparagales</taxon>
        <taxon>Orchidaceae</taxon>
        <taxon>Epidendroideae</taxon>
        <taxon>Malaxideae</taxon>
        <taxon>Dendrobiinae</taxon>
        <taxon>Dendrobium</taxon>
    </lineage>
</organism>
<dbReference type="Proteomes" id="UP001552299">
    <property type="component" value="Unassembled WGS sequence"/>
</dbReference>
<dbReference type="AlphaFoldDB" id="A0ABD0UGN0"/>
<evidence type="ECO:0000313" key="2">
    <source>
        <dbReference type="Proteomes" id="UP001552299"/>
    </source>
</evidence>
<dbReference type="EMBL" id="JANQDX010000015">
    <property type="protein sequence ID" value="KAL0911813.1"/>
    <property type="molecule type" value="Genomic_DNA"/>
</dbReference>
<gene>
    <name evidence="1" type="ORF">M5K25_019979</name>
</gene>
<protein>
    <submittedName>
        <fullName evidence="1">Uncharacterized protein</fullName>
    </submittedName>
</protein>
<proteinExistence type="predicted"/>
<reference evidence="1 2" key="1">
    <citation type="journal article" date="2024" name="Plant Biotechnol. J.">
        <title>Dendrobium thyrsiflorum genome and its molecular insights into genes involved in important horticultural traits.</title>
        <authorList>
            <person name="Chen B."/>
            <person name="Wang J.Y."/>
            <person name="Zheng P.J."/>
            <person name="Li K.L."/>
            <person name="Liang Y.M."/>
            <person name="Chen X.F."/>
            <person name="Zhang C."/>
            <person name="Zhao X."/>
            <person name="He X."/>
            <person name="Zhang G.Q."/>
            <person name="Liu Z.J."/>
            <person name="Xu Q."/>
        </authorList>
    </citation>
    <scope>NUCLEOTIDE SEQUENCE [LARGE SCALE GENOMIC DNA]</scope>
    <source>
        <strain evidence="1">GZMU011</strain>
    </source>
</reference>
<accession>A0ABD0UGN0</accession>
<evidence type="ECO:0000313" key="1">
    <source>
        <dbReference type="EMBL" id="KAL0911813.1"/>
    </source>
</evidence>